<dbReference type="RefSeq" id="XP_035662058.1">
    <property type="nucleotide sequence ID" value="XM_035806165.1"/>
</dbReference>
<feature type="domain" description="c-SKI SMAD4-binding" evidence="3">
    <location>
        <begin position="263"/>
        <end position="335"/>
    </location>
</feature>
<dbReference type="SUPFAM" id="SSF46955">
    <property type="entry name" value="Putative DNA-binding domain"/>
    <property type="match status" value="1"/>
</dbReference>
<sequence>MNPNPAPDNLDVVPTEIGGVELTGFRILDTEYVSLPEIRNKVLYKSPAQIYNKQKQLNLQSAFPVSPRQFMILKERGAVDHNAKSCSMISKEDAEKLCQSFRNYRSRSRIGSLGSPIDFRAIMKASSLQGFPLAELAAAQAAHAQAAAAAAAAHHASSAPITTHGNTVTTTANGNPPTTQYLGGSTRGELADVISVLDDELDQMGSPGMKGQDSPSTPATTASSSPGHMALPQLSQQDLAERLQSTMGEQLSIKHVSEYGVQQGSLIPKYQTRSDSKCIMCKTCGIFFSPSAFLKHLHDEYGKRIESTAQVLQLDLESPSEEQYKLWMDFQLKLKGSLYRKRALAMQELGIMSPELKRFCGNNESPMPLTTANVGRRNNISCETPPSSMLANHTQGAMMTNGLPQLPQPLNLVRKPSPPGNVHAGTNGNSHGEHHEPHPTADGNTFKREDPVCILETAQELLALAAHKLRRVREQEEGSDHVGEWKTRYLQEKTSREQAEERIKQLEELLDREQKMRSHLEAAMAESEDEDQLHIDEERSLSPTDSQ</sequence>
<feature type="region of interest" description="Disordered" evidence="2">
    <location>
        <begin position="158"/>
        <end position="185"/>
    </location>
</feature>
<dbReference type="Proteomes" id="UP000001554">
    <property type="component" value="Chromosome 2"/>
</dbReference>
<dbReference type="KEGG" id="bfo:118406238"/>
<reference evidence="4" key="1">
    <citation type="journal article" date="2020" name="Nat. Ecol. Evol.">
        <title>Deeply conserved synteny resolves early events in vertebrate evolution.</title>
        <authorList>
            <person name="Simakov O."/>
            <person name="Marletaz F."/>
            <person name="Yue J.X."/>
            <person name="O'Connell B."/>
            <person name="Jenkins J."/>
            <person name="Brandt A."/>
            <person name="Calef R."/>
            <person name="Tung C.H."/>
            <person name="Huang T.K."/>
            <person name="Schmutz J."/>
            <person name="Satoh N."/>
            <person name="Yu J.K."/>
            <person name="Putnam N.H."/>
            <person name="Green R.E."/>
            <person name="Rokhsar D.S."/>
        </authorList>
    </citation>
    <scope>NUCLEOTIDE SEQUENCE [LARGE SCALE GENOMIC DNA]</scope>
    <source>
        <strain evidence="4">S238N-H82</strain>
    </source>
</reference>
<dbReference type="RefSeq" id="XP_035662072.1">
    <property type="nucleotide sequence ID" value="XM_035806179.1"/>
</dbReference>
<dbReference type="RefSeq" id="XP_035662067.1">
    <property type="nucleotide sequence ID" value="XM_035806174.1"/>
</dbReference>
<dbReference type="OrthoDB" id="10072076at2759"/>
<dbReference type="GO" id="GO:0046332">
    <property type="term" value="F:SMAD binding"/>
    <property type="evidence" value="ECO:0007669"/>
    <property type="project" value="InterPro"/>
</dbReference>
<comment type="similarity">
    <text evidence="1">Belongs to the SKI family.</text>
</comment>
<dbReference type="Pfam" id="PF02437">
    <property type="entry name" value="Ski_Sno_DHD"/>
    <property type="match status" value="1"/>
</dbReference>
<reference evidence="5 6" key="2">
    <citation type="submission" date="2025-04" db="UniProtKB">
        <authorList>
            <consortium name="RefSeq"/>
        </authorList>
    </citation>
    <scope>IDENTIFICATION</scope>
    <source>
        <strain evidence="5 6">S238N-H82</strain>
        <tissue evidence="5 6">Testes</tissue>
    </source>
</reference>
<evidence type="ECO:0000313" key="6">
    <source>
        <dbReference type="RefSeq" id="XP_035662067.1"/>
    </source>
</evidence>
<dbReference type="OMA" id="LCACWAD"/>
<feature type="region of interest" description="Disordered" evidence="2">
    <location>
        <begin position="201"/>
        <end position="230"/>
    </location>
</feature>
<dbReference type="SUPFAM" id="SSF63763">
    <property type="entry name" value="SAND domain-like"/>
    <property type="match status" value="1"/>
</dbReference>
<dbReference type="Pfam" id="PF08782">
    <property type="entry name" value="c-SKI_SMAD_bind"/>
    <property type="match status" value="1"/>
</dbReference>
<dbReference type="AlphaFoldDB" id="A0A9J7HPF2"/>
<dbReference type="InterPro" id="IPR003380">
    <property type="entry name" value="SKI/SNO/DAC"/>
</dbReference>
<dbReference type="InterPro" id="IPR010919">
    <property type="entry name" value="SAND-like_dom_sf"/>
</dbReference>
<dbReference type="CDD" id="cd21074">
    <property type="entry name" value="DHD_Ski_Sno_Dac"/>
    <property type="match status" value="1"/>
</dbReference>
<evidence type="ECO:0000256" key="1">
    <source>
        <dbReference type="ARBA" id="ARBA00009513"/>
    </source>
</evidence>
<dbReference type="PANTHER" id="PTHR10005:SF26">
    <property type="entry name" value="CORL"/>
    <property type="match status" value="1"/>
</dbReference>
<feature type="compositionally biased region" description="Low complexity" evidence="2">
    <location>
        <begin position="158"/>
        <end position="179"/>
    </location>
</feature>
<keyword evidence="4" id="KW-1185">Reference proteome</keyword>
<dbReference type="Gene3D" id="3.10.390.10">
    <property type="entry name" value="SAND domain-like"/>
    <property type="match status" value="1"/>
</dbReference>
<evidence type="ECO:0000313" key="7">
    <source>
        <dbReference type="RefSeq" id="XP_035662072.1"/>
    </source>
</evidence>
<name>A0A9J7HPF2_BRAFL</name>
<dbReference type="InterPro" id="IPR009061">
    <property type="entry name" value="DNA-bd_dom_put_sf"/>
</dbReference>
<dbReference type="Gene3D" id="3.10.260.20">
    <property type="entry name" value="Ski"/>
    <property type="match status" value="1"/>
</dbReference>
<organism evidence="4 6">
    <name type="scientific">Branchiostoma floridae</name>
    <name type="common">Florida lancelet</name>
    <name type="synonym">Amphioxus</name>
    <dbReference type="NCBI Taxonomy" id="7739"/>
    <lineage>
        <taxon>Eukaryota</taxon>
        <taxon>Metazoa</taxon>
        <taxon>Chordata</taxon>
        <taxon>Cephalochordata</taxon>
        <taxon>Leptocardii</taxon>
        <taxon>Amphioxiformes</taxon>
        <taxon>Branchiostomatidae</taxon>
        <taxon>Branchiostoma</taxon>
    </lineage>
</organism>
<dbReference type="PANTHER" id="PTHR10005">
    <property type="entry name" value="SKI ONCOGENE-RELATED"/>
    <property type="match status" value="1"/>
</dbReference>
<dbReference type="InterPro" id="IPR023216">
    <property type="entry name" value="Tscrpt_reg_SKI_SnoN"/>
</dbReference>
<proteinExistence type="inferred from homology"/>
<feature type="compositionally biased region" description="Low complexity" evidence="2">
    <location>
        <begin position="214"/>
        <end position="226"/>
    </location>
</feature>
<evidence type="ECO:0000259" key="3">
    <source>
        <dbReference type="SMART" id="SM01046"/>
    </source>
</evidence>
<protein>
    <submittedName>
        <fullName evidence="5 6">SKI family transcriptional corepressor 2-like</fullName>
    </submittedName>
</protein>
<evidence type="ECO:0000256" key="2">
    <source>
        <dbReference type="SAM" id="MobiDB-lite"/>
    </source>
</evidence>
<feature type="compositionally biased region" description="Basic and acidic residues" evidence="2">
    <location>
        <begin position="431"/>
        <end position="446"/>
    </location>
</feature>
<accession>A0A9J7HPF2</accession>
<evidence type="ECO:0000313" key="5">
    <source>
        <dbReference type="RefSeq" id="XP_035662058.1"/>
    </source>
</evidence>
<feature type="region of interest" description="Disordered" evidence="2">
    <location>
        <begin position="516"/>
        <end position="547"/>
    </location>
</feature>
<dbReference type="InterPro" id="IPR014890">
    <property type="entry name" value="c-SKI_SMAD4-bd_dom"/>
</dbReference>
<feature type="region of interest" description="Disordered" evidence="2">
    <location>
        <begin position="403"/>
        <end position="446"/>
    </location>
</feature>
<dbReference type="InterPro" id="IPR037000">
    <property type="entry name" value="Ski_DNA-bd_sf"/>
</dbReference>
<gene>
    <name evidence="5 6 7" type="primary">LOC118406238</name>
</gene>
<dbReference type="GeneID" id="118406238"/>
<dbReference type="SMART" id="SM01046">
    <property type="entry name" value="c-SKI_SMAD_bind"/>
    <property type="match status" value="1"/>
</dbReference>
<evidence type="ECO:0000313" key="4">
    <source>
        <dbReference type="Proteomes" id="UP000001554"/>
    </source>
</evidence>